<dbReference type="AlphaFoldDB" id="A0A517L4U8"/>
<dbReference type="InterPro" id="IPR000182">
    <property type="entry name" value="GNAT_dom"/>
</dbReference>
<dbReference type="Proteomes" id="UP000316270">
    <property type="component" value="Chromosome 5"/>
</dbReference>
<keyword evidence="4" id="KW-1185">Reference proteome</keyword>
<dbReference type="SUPFAM" id="SSF55729">
    <property type="entry name" value="Acyl-CoA N-acyltransferases (Nat)"/>
    <property type="match status" value="1"/>
</dbReference>
<evidence type="ECO:0000313" key="4">
    <source>
        <dbReference type="Proteomes" id="UP000316270"/>
    </source>
</evidence>
<dbReference type="Pfam" id="PF13508">
    <property type="entry name" value="Acetyltransf_7"/>
    <property type="match status" value="1"/>
</dbReference>
<dbReference type="CDD" id="cd04301">
    <property type="entry name" value="NAT_SF"/>
    <property type="match status" value="1"/>
</dbReference>
<accession>A0A517L4U8</accession>
<feature type="region of interest" description="Disordered" evidence="1">
    <location>
        <begin position="1"/>
        <end position="42"/>
    </location>
</feature>
<evidence type="ECO:0000256" key="1">
    <source>
        <dbReference type="SAM" id="MobiDB-lite"/>
    </source>
</evidence>
<protein>
    <recommendedName>
        <fullName evidence="2">N-acetyltransferase domain-containing protein</fullName>
    </recommendedName>
</protein>
<dbReference type="STRING" id="50376.A0A517L4U8"/>
<proteinExistence type="predicted"/>
<evidence type="ECO:0000259" key="2">
    <source>
        <dbReference type="PROSITE" id="PS51186"/>
    </source>
</evidence>
<feature type="compositionally biased region" description="Polar residues" evidence="1">
    <location>
        <begin position="15"/>
        <end position="25"/>
    </location>
</feature>
<feature type="domain" description="N-acetyltransferase" evidence="2">
    <location>
        <begin position="211"/>
        <end position="316"/>
    </location>
</feature>
<dbReference type="GO" id="GO:0016747">
    <property type="term" value="F:acyltransferase activity, transferring groups other than amino-acyl groups"/>
    <property type="evidence" value="ECO:0007669"/>
    <property type="project" value="InterPro"/>
</dbReference>
<feature type="region of interest" description="Disordered" evidence="1">
    <location>
        <begin position="81"/>
        <end position="100"/>
    </location>
</feature>
<name>A0A517L4U8_9PEZI</name>
<organism evidence="3 4">
    <name type="scientific">Venturia effusa</name>
    <dbReference type="NCBI Taxonomy" id="50376"/>
    <lineage>
        <taxon>Eukaryota</taxon>
        <taxon>Fungi</taxon>
        <taxon>Dikarya</taxon>
        <taxon>Ascomycota</taxon>
        <taxon>Pezizomycotina</taxon>
        <taxon>Dothideomycetes</taxon>
        <taxon>Pleosporomycetidae</taxon>
        <taxon>Venturiales</taxon>
        <taxon>Venturiaceae</taxon>
        <taxon>Venturia</taxon>
    </lineage>
</organism>
<reference evidence="3 4" key="1">
    <citation type="submission" date="2019-07" db="EMBL/GenBank/DDBJ databases">
        <title>Finished genome of Venturia effusa.</title>
        <authorList>
            <person name="Young C.A."/>
            <person name="Cox M.P."/>
            <person name="Ganley A.R.D."/>
            <person name="David W.J."/>
        </authorList>
    </citation>
    <scope>NUCLEOTIDE SEQUENCE [LARGE SCALE GENOMIC DNA]</scope>
    <source>
        <strain evidence="4">albino</strain>
    </source>
</reference>
<dbReference type="Gene3D" id="3.40.630.30">
    <property type="match status" value="1"/>
</dbReference>
<evidence type="ECO:0000313" key="3">
    <source>
        <dbReference type="EMBL" id="QDS70673.1"/>
    </source>
</evidence>
<gene>
    <name evidence="3" type="ORF">FKW77_001262</name>
</gene>
<dbReference type="EMBL" id="CP042189">
    <property type="protein sequence ID" value="QDS70673.1"/>
    <property type="molecule type" value="Genomic_DNA"/>
</dbReference>
<dbReference type="InterPro" id="IPR016181">
    <property type="entry name" value="Acyl_CoA_acyltransferase"/>
</dbReference>
<sequence>MSGAKKRRLSGAFTGVQQSKMTPQATALLPSAPRPHRPPSHFTIEVRCPSKIKSKRNNWKPPLTMEEIAAGYAACTVSDNEDNSIDEEEGGTLNDSNDEGEVEDLLDANDYEFQHFDWLEPLNGKATLIPPGGIEAEHKHAGRGFGELIRRDRMRYAFYDQLEQPSEDTSRLAFGLFDRYGRLREEFKSHQIKKGSGVWGSELDVGDLLLIEKVYIEPDYRRQGLAQKVVRAMIEEARPKCGTFFAVVLATAFNYYVNAECSATGEERDIVYCRQEQIAQRFFRSLGFRRVGSTDFFALPGDKHHACHKIAAQDDYNPPDFPRYQVIPQIAAILERAGPLQIPHTDGFWSNFVTTERPRSLTNLDEQQWGQFMSLFSNLPLDHQLWGPLDCEGNTILHIAAMRFSHQDVASFLKEIPKLASTRNYHGETPTEALNRHLEEQRTTKSWGMKISCVSDQFRGFGDNTVKTLMELKGLTHTTPIDEARLKYGCTCGQCLEGFFSPRMRFALICQAEMLHDMLNDIIPQLRKEDWNDGFFEMWHGDNFRYLDPGVRENLKTNKSMRQGFVNLFSHFATCSNKNGAQCVPSPANVMKAVNQTNEWPPYTRHFMERGGTTFPVGSVVFQEAKNQASWAGDGTHDDDFKDDIAPLPKCRNDYEFGFVRGMCGY</sequence>
<dbReference type="OrthoDB" id="3919855at2759"/>
<dbReference type="PROSITE" id="PS51186">
    <property type="entry name" value="GNAT"/>
    <property type="match status" value="1"/>
</dbReference>